<dbReference type="Proteomes" id="UP000299102">
    <property type="component" value="Unassembled WGS sequence"/>
</dbReference>
<evidence type="ECO:0000259" key="1">
    <source>
        <dbReference type="PROSITE" id="PS51029"/>
    </source>
</evidence>
<dbReference type="AlphaFoldDB" id="A0A4C1VK92"/>
<proteinExistence type="predicted"/>
<accession>A0A4C1VK92</accession>
<protein>
    <recommendedName>
        <fullName evidence="1">MADF domain-containing protein</fullName>
    </recommendedName>
</protein>
<evidence type="ECO:0000313" key="3">
    <source>
        <dbReference type="Proteomes" id="UP000299102"/>
    </source>
</evidence>
<dbReference type="EMBL" id="BGZK01000356">
    <property type="protein sequence ID" value="GBP38951.1"/>
    <property type="molecule type" value="Genomic_DNA"/>
</dbReference>
<dbReference type="OrthoDB" id="8195830at2759"/>
<evidence type="ECO:0000313" key="2">
    <source>
        <dbReference type="EMBL" id="GBP38951.1"/>
    </source>
</evidence>
<dbReference type="Pfam" id="PF10545">
    <property type="entry name" value="MADF_DNA_bdg"/>
    <property type="match status" value="1"/>
</dbReference>
<name>A0A4C1VK92_EUMVA</name>
<dbReference type="PROSITE" id="PS51029">
    <property type="entry name" value="MADF"/>
    <property type="match status" value="1"/>
</dbReference>
<sequence length="109" mass="12834">MPKEVTIVQCVRRQDKAPDEEESSRHSCACPSCPAHNTLRSDQNLSRLNSTTERISTEMLIEAVKRRPVLWNPDHPEHAKREERQRVWTEMVHEFYGTELKQDQKSYLC</sequence>
<feature type="domain" description="MADF" evidence="1">
    <location>
        <begin position="59"/>
        <end position="109"/>
    </location>
</feature>
<reference evidence="2 3" key="1">
    <citation type="journal article" date="2019" name="Commun. Biol.">
        <title>The bagworm genome reveals a unique fibroin gene that provides high tensile strength.</title>
        <authorList>
            <person name="Kono N."/>
            <person name="Nakamura H."/>
            <person name="Ohtoshi R."/>
            <person name="Tomita M."/>
            <person name="Numata K."/>
            <person name="Arakawa K."/>
        </authorList>
    </citation>
    <scope>NUCLEOTIDE SEQUENCE [LARGE SCALE GENOMIC DNA]</scope>
</reference>
<dbReference type="InterPro" id="IPR006578">
    <property type="entry name" value="MADF-dom"/>
</dbReference>
<keyword evidence="3" id="KW-1185">Reference proteome</keyword>
<organism evidence="2 3">
    <name type="scientific">Eumeta variegata</name>
    <name type="common">Bagworm moth</name>
    <name type="synonym">Eumeta japonica</name>
    <dbReference type="NCBI Taxonomy" id="151549"/>
    <lineage>
        <taxon>Eukaryota</taxon>
        <taxon>Metazoa</taxon>
        <taxon>Ecdysozoa</taxon>
        <taxon>Arthropoda</taxon>
        <taxon>Hexapoda</taxon>
        <taxon>Insecta</taxon>
        <taxon>Pterygota</taxon>
        <taxon>Neoptera</taxon>
        <taxon>Endopterygota</taxon>
        <taxon>Lepidoptera</taxon>
        <taxon>Glossata</taxon>
        <taxon>Ditrysia</taxon>
        <taxon>Tineoidea</taxon>
        <taxon>Psychidae</taxon>
        <taxon>Oiketicinae</taxon>
        <taxon>Eumeta</taxon>
    </lineage>
</organism>
<gene>
    <name evidence="2" type="ORF">EVAR_95701_1</name>
</gene>
<comment type="caution">
    <text evidence="2">The sequence shown here is derived from an EMBL/GenBank/DDBJ whole genome shotgun (WGS) entry which is preliminary data.</text>
</comment>